<organism evidence="15 16">
    <name type="scientific">Desulfovibrio psychrotolerans</name>
    <dbReference type="NCBI Taxonomy" id="415242"/>
    <lineage>
        <taxon>Bacteria</taxon>
        <taxon>Pseudomonadati</taxon>
        <taxon>Thermodesulfobacteriota</taxon>
        <taxon>Desulfovibrionia</taxon>
        <taxon>Desulfovibrionales</taxon>
        <taxon>Desulfovibrionaceae</taxon>
        <taxon>Desulfovibrio</taxon>
    </lineage>
</organism>
<evidence type="ECO:0000256" key="13">
    <source>
        <dbReference type="ARBA" id="ARBA00047690"/>
    </source>
</evidence>
<comment type="subcellular location">
    <subcellularLocation>
        <location evidence="1 14">Cell membrane</location>
        <topology evidence="1 14">Multi-pass membrane protein</topology>
    </subcellularLocation>
</comment>
<evidence type="ECO:0000256" key="10">
    <source>
        <dbReference type="ARBA" id="ARBA00030253"/>
    </source>
</evidence>
<evidence type="ECO:0000256" key="9">
    <source>
        <dbReference type="ARBA" id="ARBA00023136"/>
    </source>
</evidence>
<feature type="transmembrane region" description="Helical" evidence="14">
    <location>
        <begin position="121"/>
        <end position="147"/>
    </location>
</feature>
<feature type="transmembrane region" description="Helical" evidence="14">
    <location>
        <begin position="279"/>
        <end position="298"/>
    </location>
</feature>
<dbReference type="InterPro" id="IPR006369">
    <property type="entry name" value="Protohaem_IX_farnesylTrfase"/>
</dbReference>
<keyword evidence="16" id="KW-1185">Reference proteome</keyword>
<dbReference type="HAMAP" id="MF_00154">
    <property type="entry name" value="CyoE_CtaB"/>
    <property type="match status" value="1"/>
</dbReference>
<evidence type="ECO:0000256" key="12">
    <source>
        <dbReference type="ARBA" id="ARBA00042475"/>
    </source>
</evidence>
<feature type="transmembrane region" description="Helical" evidence="14">
    <location>
        <begin position="304"/>
        <end position="321"/>
    </location>
</feature>
<evidence type="ECO:0000256" key="4">
    <source>
        <dbReference type="ARBA" id="ARBA00022475"/>
    </source>
</evidence>
<evidence type="ECO:0000256" key="11">
    <source>
        <dbReference type="ARBA" id="ARBA00040810"/>
    </source>
</evidence>
<dbReference type="InterPro" id="IPR000537">
    <property type="entry name" value="UbiA_prenyltransferase"/>
</dbReference>
<reference evidence="15 16" key="1">
    <citation type="submission" date="2020-05" db="EMBL/GenBank/DDBJ databases">
        <title>Draft genome sequence of Desulfovibrio psychrotolerans JS1T.</title>
        <authorList>
            <person name="Ueno A."/>
            <person name="Tamazawa S."/>
            <person name="Tamamura S."/>
            <person name="Murakami T."/>
            <person name="Kiyama T."/>
            <person name="Inomata H."/>
            <person name="Amano Y."/>
            <person name="Miyakawa K."/>
            <person name="Tamaki H."/>
            <person name="Naganuma T."/>
            <person name="Kaneko K."/>
        </authorList>
    </citation>
    <scope>NUCLEOTIDE SEQUENCE [LARGE SCALE GENOMIC DNA]</scope>
    <source>
        <strain evidence="15 16">JS1</strain>
    </source>
</reference>
<dbReference type="EC" id="2.5.1.141" evidence="3 14"/>
<dbReference type="CDD" id="cd13957">
    <property type="entry name" value="PT_UbiA_Cox10"/>
    <property type="match status" value="1"/>
</dbReference>
<dbReference type="Proteomes" id="UP000503820">
    <property type="component" value="Unassembled WGS sequence"/>
</dbReference>
<name>A0A7J0BQL9_9BACT</name>
<comment type="similarity">
    <text evidence="14">Belongs to the UbiA prenyltransferase family. Protoheme IX farnesyltransferase subfamily.</text>
</comment>
<dbReference type="AlphaFoldDB" id="A0A7J0BQL9"/>
<dbReference type="UniPathway" id="UPA00834">
    <property type="reaction ID" value="UER00712"/>
</dbReference>
<dbReference type="Pfam" id="PF01040">
    <property type="entry name" value="UbiA"/>
    <property type="match status" value="1"/>
</dbReference>
<evidence type="ECO:0000256" key="2">
    <source>
        <dbReference type="ARBA" id="ARBA00004919"/>
    </source>
</evidence>
<keyword evidence="5 14" id="KW-0808">Transferase</keyword>
<feature type="transmembrane region" description="Helical" evidence="14">
    <location>
        <begin position="80"/>
        <end position="100"/>
    </location>
</feature>
<protein>
    <recommendedName>
        <fullName evidence="11 14">Protoheme IX farnesyltransferase</fullName>
        <ecNumber evidence="3 14">2.5.1.141</ecNumber>
    </recommendedName>
    <alternativeName>
        <fullName evidence="12 14">Heme B farnesyltransferase</fullName>
    </alternativeName>
    <alternativeName>
        <fullName evidence="10 14">Heme O synthase</fullName>
    </alternativeName>
</protein>
<sequence length="331" mass="36360">MWHMRIAMRDTPAHKEESAPVAHDGALKHGDTISGRHSGREILPDSCARAACALFRLPVSFMVAVSSAFGYLLVQPVPDIRLALTFAGTFLLASACSVLNQVQERDTDALFSRTAVRPLPAGRLTLMQAQLCASACFALALACFVALNDWALLWLYVVIIVLYNGVYTPLKRRTAFSLLVGAVPGALPPVTGWIAAGGSVWDTALGALFVVYYLWQVPHFWLRAERDADEYARAGLPVPILHFGATRYARLLRVWFHAYIVGLLMLPLFSFMHTTAMRVSVTLCAMAVLLAVGLLLHAGQNRRALHWINASLLAVMVLLLADRMWLAHGML</sequence>
<proteinExistence type="inferred from homology"/>
<dbReference type="PANTHER" id="PTHR43448:SF7">
    <property type="entry name" value="4-HYDROXYBENZOATE SOLANESYLTRANSFERASE"/>
    <property type="match status" value="1"/>
</dbReference>
<keyword evidence="8 14" id="KW-0350">Heme biosynthesis</keyword>
<evidence type="ECO:0000256" key="6">
    <source>
        <dbReference type="ARBA" id="ARBA00022692"/>
    </source>
</evidence>
<evidence type="ECO:0000256" key="1">
    <source>
        <dbReference type="ARBA" id="ARBA00004651"/>
    </source>
</evidence>
<comment type="caution">
    <text evidence="15">The sequence shown here is derived from an EMBL/GenBank/DDBJ whole genome shotgun (WGS) entry which is preliminary data.</text>
</comment>
<keyword evidence="7 14" id="KW-1133">Transmembrane helix</keyword>
<feature type="transmembrane region" description="Helical" evidence="14">
    <location>
        <begin position="190"/>
        <end position="215"/>
    </location>
</feature>
<comment type="catalytic activity">
    <reaction evidence="13 14">
        <text>heme b + (2E,6E)-farnesyl diphosphate + H2O = Fe(II)-heme o + diphosphate</text>
        <dbReference type="Rhea" id="RHEA:28070"/>
        <dbReference type="ChEBI" id="CHEBI:15377"/>
        <dbReference type="ChEBI" id="CHEBI:33019"/>
        <dbReference type="ChEBI" id="CHEBI:60344"/>
        <dbReference type="ChEBI" id="CHEBI:60530"/>
        <dbReference type="ChEBI" id="CHEBI:175763"/>
        <dbReference type="EC" id="2.5.1.141"/>
    </reaction>
</comment>
<gene>
    <name evidence="14 15" type="primary">ctaB</name>
    <name evidence="15" type="ORF">DSM19430T_01090</name>
</gene>
<feature type="transmembrane region" description="Helical" evidence="14">
    <location>
        <begin position="153"/>
        <end position="170"/>
    </location>
</feature>
<dbReference type="InterPro" id="IPR044878">
    <property type="entry name" value="UbiA_sf"/>
</dbReference>
<dbReference type="GO" id="GO:0005886">
    <property type="term" value="C:plasma membrane"/>
    <property type="evidence" value="ECO:0007669"/>
    <property type="project" value="UniProtKB-SubCell"/>
</dbReference>
<evidence type="ECO:0000256" key="14">
    <source>
        <dbReference type="HAMAP-Rule" id="MF_00154"/>
    </source>
</evidence>
<evidence type="ECO:0000313" key="16">
    <source>
        <dbReference type="Proteomes" id="UP000503820"/>
    </source>
</evidence>
<keyword evidence="4 14" id="KW-1003">Cell membrane</keyword>
<dbReference type="GO" id="GO:0008495">
    <property type="term" value="F:protoheme IX farnesyltransferase activity"/>
    <property type="evidence" value="ECO:0007669"/>
    <property type="project" value="UniProtKB-UniRule"/>
</dbReference>
<evidence type="ECO:0000313" key="15">
    <source>
        <dbReference type="EMBL" id="GFM35425.1"/>
    </source>
</evidence>
<dbReference type="EMBL" id="BLVP01000001">
    <property type="protein sequence ID" value="GFM35425.1"/>
    <property type="molecule type" value="Genomic_DNA"/>
</dbReference>
<dbReference type="Gene3D" id="1.10.357.140">
    <property type="entry name" value="UbiA prenyltransferase"/>
    <property type="match status" value="1"/>
</dbReference>
<comment type="function">
    <text evidence="14">Converts heme B (protoheme IX) to heme O by substitution of the vinyl group on carbon 2 of heme B porphyrin ring with a hydroxyethyl farnesyl side group.</text>
</comment>
<evidence type="ECO:0000256" key="8">
    <source>
        <dbReference type="ARBA" id="ARBA00023133"/>
    </source>
</evidence>
<keyword evidence="6 14" id="KW-0812">Transmembrane</keyword>
<accession>A0A7J0BQL9</accession>
<feature type="transmembrane region" description="Helical" evidence="14">
    <location>
        <begin position="254"/>
        <end position="272"/>
    </location>
</feature>
<evidence type="ECO:0000256" key="7">
    <source>
        <dbReference type="ARBA" id="ARBA00022989"/>
    </source>
</evidence>
<comment type="miscellaneous">
    <text evidence="14">Carbon 2 of the heme B porphyrin ring is defined according to the Fischer nomenclature.</text>
</comment>
<dbReference type="PANTHER" id="PTHR43448">
    <property type="entry name" value="PROTOHEME IX FARNESYLTRANSFERASE, MITOCHONDRIAL"/>
    <property type="match status" value="1"/>
</dbReference>
<evidence type="ECO:0000256" key="5">
    <source>
        <dbReference type="ARBA" id="ARBA00022679"/>
    </source>
</evidence>
<comment type="pathway">
    <text evidence="2 14">Porphyrin-containing compound metabolism; heme O biosynthesis; heme O from protoheme: step 1/1.</text>
</comment>
<feature type="transmembrane region" description="Helical" evidence="14">
    <location>
        <begin position="53"/>
        <end position="74"/>
    </location>
</feature>
<dbReference type="GO" id="GO:0048034">
    <property type="term" value="P:heme O biosynthetic process"/>
    <property type="evidence" value="ECO:0007669"/>
    <property type="project" value="UniProtKB-UniRule"/>
</dbReference>
<keyword evidence="9 14" id="KW-0472">Membrane</keyword>
<evidence type="ECO:0000256" key="3">
    <source>
        <dbReference type="ARBA" id="ARBA00012292"/>
    </source>
</evidence>